<dbReference type="HOGENOM" id="CLU_161993_0_0_5"/>
<reference evidence="1 2" key="1">
    <citation type="journal article" date="2012" name="J. Bacteriol.">
        <title>Draft Genome Sequence of Novosphingobium nitrogenifigens Y88T.</title>
        <authorList>
            <person name="Strabala T.J."/>
            <person name="Macdonald L."/>
            <person name="Liu V."/>
            <person name="Smit A.M."/>
        </authorList>
    </citation>
    <scope>NUCLEOTIDE SEQUENCE [LARGE SCALE GENOMIC DNA]</scope>
    <source>
        <strain evidence="1 2">DSM 19370</strain>
    </source>
</reference>
<dbReference type="RefSeq" id="WP_008067324.1">
    <property type="nucleotide sequence ID" value="NZ_AQWK01000006.1"/>
</dbReference>
<dbReference type="InParanoid" id="F1ZBG4"/>
<evidence type="ECO:0000313" key="1">
    <source>
        <dbReference type="EMBL" id="EGD58138.1"/>
    </source>
</evidence>
<gene>
    <name evidence="1" type="ORF">Y88_0190</name>
</gene>
<keyword evidence="2" id="KW-1185">Reference proteome</keyword>
<accession>F1ZBG4</accession>
<evidence type="ECO:0000313" key="2">
    <source>
        <dbReference type="Proteomes" id="UP000004728"/>
    </source>
</evidence>
<protein>
    <submittedName>
        <fullName evidence="1">Uncharacterized protein</fullName>
    </submittedName>
</protein>
<dbReference type="EMBL" id="AEWJ01000044">
    <property type="protein sequence ID" value="EGD58138.1"/>
    <property type="molecule type" value="Genomic_DNA"/>
</dbReference>
<comment type="caution">
    <text evidence="1">The sequence shown here is derived from an EMBL/GenBank/DDBJ whole genome shotgun (WGS) entry which is preliminary data.</text>
</comment>
<organism evidence="1 2">
    <name type="scientific">Novosphingobium nitrogenifigens DSM 19370</name>
    <dbReference type="NCBI Taxonomy" id="983920"/>
    <lineage>
        <taxon>Bacteria</taxon>
        <taxon>Pseudomonadati</taxon>
        <taxon>Pseudomonadota</taxon>
        <taxon>Alphaproteobacteria</taxon>
        <taxon>Sphingomonadales</taxon>
        <taxon>Sphingomonadaceae</taxon>
        <taxon>Novosphingobium</taxon>
    </lineage>
</organism>
<sequence length="111" mass="12177">MLRFAPRYGIVSPALVRPSRLKQAQAVNDNGREDVAMLCDEHVEAALRLFALHGLSAAEHAAAQASSADARGDAANATHWHEVCRVLDRRLAGALRQRRLHEMKDDATPQS</sequence>
<dbReference type="Proteomes" id="UP000004728">
    <property type="component" value="Unassembled WGS sequence"/>
</dbReference>
<dbReference type="OrthoDB" id="7510084at2"/>
<dbReference type="AlphaFoldDB" id="F1ZBG4"/>
<dbReference type="STRING" id="983920.Y88_0190"/>
<proteinExistence type="predicted"/>
<name>F1ZBG4_9SPHN</name>